<dbReference type="GO" id="GO:0000428">
    <property type="term" value="C:DNA-directed RNA polymerase complex"/>
    <property type="evidence" value="ECO:0007669"/>
    <property type="project" value="UniProtKB-KW"/>
</dbReference>
<dbReference type="InterPro" id="IPR007121">
    <property type="entry name" value="RNA_pol_bsu_CS"/>
</dbReference>
<keyword evidence="5 12" id="KW-0808">Transferase</keyword>
<evidence type="ECO:0000259" key="15">
    <source>
        <dbReference type="Pfam" id="PF04560"/>
    </source>
</evidence>
<feature type="domain" description="DNA-directed RNA polymerase subunit 2 hybrid-binding" evidence="14">
    <location>
        <begin position="727"/>
        <end position="1130"/>
    </location>
</feature>
<evidence type="ECO:0000256" key="1">
    <source>
        <dbReference type="ARBA" id="ARBA00004026"/>
    </source>
</evidence>
<feature type="domain" description="RNA polymerase Rpb2" evidence="15">
    <location>
        <begin position="1133"/>
        <end position="1237"/>
    </location>
</feature>
<evidence type="ECO:0000256" key="4">
    <source>
        <dbReference type="ARBA" id="ARBA00022478"/>
    </source>
</evidence>
<evidence type="ECO:0000256" key="9">
    <source>
        <dbReference type="ARBA" id="ARBA00026088"/>
    </source>
</evidence>
<keyword evidence="21" id="KW-1185">Reference proteome</keyword>
<dbReference type="AlphaFoldDB" id="A0AAX4P238"/>
<evidence type="ECO:0000256" key="3">
    <source>
        <dbReference type="ARBA" id="ARBA00006835"/>
    </source>
</evidence>
<gene>
    <name evidence="20" type="ORF">HKI87_02g16440</name>
</gene>
<evidence type="ECO:0000256" key="11">
    <source>
        <dbReference type="RuleBase" id="RU000434"/>
    </source>
</evidence>
<dbReference type="Gene3D" id="2.40.270.10">
    <property type="entry name" value="DNA-directed RNA polymerase, subunit 2, domain 6"/>
    <property type="match status" value="1"/>
</dbReference>
<dbReference type="GO" id="GO:0003899">
    <property type="term" value="F:DNA-directed RNA polymerase activity"/>
    <property type="evidence" value="ECO:0007669"/>
    <property type="project" value="UniProtKB-EC"/>
</dbReference>
<evidence type="ECO:0000259" key="18">
    <source>
        <dbReference type="Pfam" id="PF04565"/>
    </source>
</evidence>
<feature type="domain" description="RNA polymerase Rpb2" evidence="16">
    <location>
        <begin position="191"/>
        <end position="378"/>
    </location>
</feature>
<dbReference type="Pfam" id="PF04560">
    <property type="entry name" value="RNA_pol_Rpb2_7"/>
    <property type="match status" value="1"/>
</dbReference>
<dbReference type="Pfam" id="PF00562">
    <property type="entry name" value="RNA_pol_Rpb2_6"/>
    <property type="match status" value="1"/>
</dbReference>
<keyword evidence="6 12" id="KW-0548">Nucleotidyltransferase</keyword>
<evidence type="ECO:0000256" key="8">
    <source>
        <dbReference type="ARBA" id="ARBA00023242"/>
    </source>
</evidence>
<dbReference type="InterPro" id="IPR007120">
    <property type="entry name" value="DNA-dir_RNAP_su2_dom"/>
</dbReference>
<dbReference type="Pfam" id="PF06883">
    <property type="entry name" value="RNA_pol_Rpa2_4"/>
    <property type="match status" value="1"/>
</dbReference>
<feature type="domain" description="RNA polymerase beta subunit protrusion" evidence="17">
    <location>
        <begin position="30"/>
        <end position="410"/>
    </location>
</feature>
<dbReference type="Proteomes" id="UP001472866">
    <property type="component" value="Chromosome 02"/>
</dbReference>
<comment type="subunit">
    <text evidence="9">In plastids the minimal PEP RNA polymerase catalytic core is composed of four subunits: alpha, beta, beta', and beta''. When a (nuclear-encoded) sigma factor is associated with the core the holoenzyme is formed, which can initiate transcription.</text>
</comment>
<dbReference type="SUPFAM" id="SSF64484">
    <property type="entry name" value="beta and beta-prime subunits of DNA dependent RNA-polymerase"/>
    <property type="match status" value="1"/>
</dbReference>
<evidence type="ECO:0000256" key="12">
    <source>
        <dbReference type="RuleBase" id="RU363031"/>
    </source>
</evidence>
<dbReference type="Gene3D" id="3.90.1110.10">
    <property type="entry name" value="RNA polymerase Rpb2, domain 2"/>
    <property type="match status" value="1"/>
</dbReference>
<comment type="function">
    <text evidence="1 12">DNA-dependent RNA polymerase catalyzes the transcription of DNA into RNA using the four ribonucleoside triphosphates as substrates.</text>
</comment>
<dbReference type="InterPro" id="IPR009674">
    <property type="entry name" value="Rpa2_dom_4"/>
</dbReference>
<evidence type="ECO:0000259" key="19">
    <source>
        <dbReference type="Pfam" id="PF06883"/>
    </source>
</evidence>
<evidence type="ECO:0000259" key="14">
    <source>
        <dbReference type="Pfam" id="PF00562"/>
    </source>
</evidence>
<keyword evidence="4 12" id="KW-0240">DNA-directed RNA polymerase</keyword>
<organism evidence="20 21">
    <name type="scientific">Chloropicon roscoffensis</name>
    <dbReference type="NCBI Taxonomy" id="1461544"/>
    <lineage>
        <taxon>Eukaryota</taxon>
        <taxon>Viridiplantae</taxon>
        <taxon>Chlorophyta</taxon>
        <taxon>Chloropicophyceae</taxon>
        <taxon>Chloropicales</taxon>
        <taxon>Chloropicaceae</taxon>
        <taxon>Chloropicon</taxon>
    </lineage>
</organism>
<evidence type="ECO:0000313" key="20">
    <source>
        <dbReference type="EMBL" id="WZN60116.1"/>
    </source>
</evidence>
<feature type="domain" description="DNA-directed RNA polymerase I subunit RPA2" evidence="19">
    <location>
        <begin position="578"/>
        <end position="653"/>
    </location>
</feature>
<dbReference type="InterPro" id="IPR015712">
    <property type="entry name" value="DNA-dir_RNA_pol_su2"/>
</dbReference>
<dbReference type="InterPro" id="IPR007641">
    <property type="entry name" value="RNA_pol_Rpb2_7"/>
</dbReference>
<dbReference type="FunFam" id="3.90.1100.10:FF:000008">
    <property type="entry name" value="DNA-directed RNA polymerase subunit beta"/>
    <property type="match status" value="1"/>
</dbReference>
<dbReference type="InterPro" id="IPR037033">
    <property type="entry name" value="DNA-dir_RNAP_su2_hyb_sf"/>
</dbReference>
<evidence type="ECO:0000259" key="17">
    <source>
        <dbReference type="Pfam" id="PF04563"/>
    </source>
</evidence>
<dbReference type="InterPro" id="IPR007645">
    <property type="entry name" value="RNA_pol_Rpb2_3"/>
</dbReference>
<dbReference type="Pfam" id="PF04561">
    <property type="entry name" value="RNA_pol_Rpb2_2"/>
    <property type="match status" value="1"/>
</dbReference>
<dbReference type="Pfam" id="PF04565">
    <property type="entry name" value="RNA_pol_Rpb2_3"/>
    <property type="match status" value="1"/>
</dbReference>
<dbReference type="Gene3D" id="3.90.1100.10">
    <property type="match status" value="2"/>
</dbReference>
<evidence type="ECO:0000256" key="7">
    <source>
        <dbReference type="ARBA" id="ARBA00023163"/>
    </source>
</evidence>
<dbReference type="EC" id="2.7.7.6" evidence="12"/>
<feature type="region of interest" description="Disordered" evidence="13">
    <location>
        <begin position="846"/>
        <end position="907"/>
    </location>
</feature>
<keyword evidence="8" id="KW-0539">Nucleus</keyword>
<comment type="subcellular location">
    <subcellularLocation>
        <location evidence="2">Nucleus</location>
    </subcellularLocation>
</comment>
<dbReference type="Gene3D" id="2.40.50.150">
    <property type="match status" value="1"/>
</dbReference>
<comment type="catalytic activity">
    <reaction evidence="10 12">
        <text>RNA(n) + a ribonucleoside 5'-triphosphate = RNA(n+1) + diphosphate</text>
        <dbReference type="Rhea" id="RHEA:21248"/>
        <dbReference type="Rhea" id="RHEA-COMP:14527"/>
        <dbReference type="Rhea" id="RHEA-COMP:17342"/>
        <dbReference type="ChEBI" id="CHEBI:33019"/>
        <dbReference type="ChEBI" id="CHEBI:61557"/>
        <dbReference type="ChEBI" id="CHEBI:140395"/>
        <dbReference type="EC" id="2.7.7.6"/>
    </reaction>
</comment>
<dbReference type="PANTHER" id="PTHR20856">
    <property type="entry name" value="DNA-DIRECTED RNA POLYMERASE I SUBUNIT 2"/>
    <property type="match status" value="1"/>
</dbReference>
<evidence type="ECO:0000256" key="5">
    <source>
        <dbReference type="ARBA" id="ARBA00022679"/>
    </source>
</evidence>
<dbReference type="GO" id="GO:0006351">
    <property type="term" value="P:DNA-templated transcription"/>
    <property type="evidence" value="ECO:0007669"/>
    <property type="project" value="InterPro"/>
</dbReference>
<dbReference type="InterPro" id="IPR014724">
    <property type="entry name" value="RNA_pol_RPB2_OB-fold"/>
</dbReference>
<feature type="compositionally biased region" description="Basic and acidic residues" evidence="13">
    <location>
        <begin position="896"/>
        <end position="907"/>
    </location>
</feature>
<dbReference type="GO" id="GO:0003677">
    <property type="term" value="F:DNA binding"/>
    <property type="evidence" value="ECO:0007669"/>
    <property type="project" value="InterPro"/>
</dbReference>
<evidence type="ECO:0000256" key="10">
    <source>
        <dbReference type="ARBA" id="ARBA00048552"/>
    </source>
</evidence>
<dbReference type="InterPro" id="IPR007642">
    <property type="entry name" value="RNA_pol_Rpb2_2"/>
</dbReference>
<feature type="domain" description="RNA polymerase Rpb2" evidence="18">
    <location>
        <begin position="464"/>
        <end position="528"/>
    </location>
</feature>
<dbReference type="FunFam" id="2.40.270.10:FF:000006">
    <property type="entry name" value="DNA-directed RNA polymerase subunit beta"/>
    <property type="match status" value="1"/>
</dbReference>
<dbReference type="FunFam" id="2.40.270.10:FF:000011">
    <property type="entry name" value="DNA-directed RNA polymerase subunit beta"/>
    <property type="match status" value="1"/>
</dbReference>
<reference evidence="20 21" key="1">
    <citation type="submission" date="2024-03" db="EMBL/GenBank/DDBJ databases">
        <title>Complete genome sequence of the green alga Chloropicon roscoffensis RCC1871.</title>
        <authorList>
            <person name="Lemieux C."/>
            <person name="Pombert J.-F."/>
            <person name="Otis C."/>
            <person name="Turmel M."/>
        </authorList>
    </citation>
    <scope>NUCLEOTIDE SEQUENCE [LARGE SCALE GENOMIC DNA]</scope>
    <source>
        <strain evidence="20 21">RCC1871</strain>
    </source>
</reference>
<dbReference type="InterPro" id="IPR007644">
    <property type="entry name" value="RNA_pol_bsu_protrusion"/>
</dbReference>
<accession>A0AAX4P238</accession>
<evidence type="ECO:0000256" key="2">
    <source>
        <dbReference type="ARBA" id="ARBA00004123"/>
    </source>
</evidence>
<evidence type="ECO:0000313" key="21">
    <source>
        <dbReference type="Proteomes" id="UP001472866"/>
    </source>
</evidence>
<dbReference type="GO" id="GO:0005634">
    <property type="term" value="C:nucleus"/>
    <property type="evidence" value="ECO:0007669"/>
    <property type="project" value="UniProtKB-SubCell"/>
</dbReference>
<proteinExistence type="inferred from homology"/>
<dbReference type="CDD" id="cd00653">
    <property type="entry name" value="RNA_pol_B_RPB2"/>
    <property type="match status" value="1"/>
</dbReference>
<evidence type="ECO:0000256" key="6">
    <source>
        <dbReference type="ARBA" id="ARBA00022695"/>
    </source>
</evidence>
<evidence type="ECO:0000259" key="16">
    <source>
        <dbReference type="Pfam" id="PF04561"/>
    </source>
</evidence>
<keyword evidence="7 12" id="KW-0804">Transcription</keyword>
<dbReference type="InterPro" id="IPR037034">
    <property type="entry name" value="RNA_pol_Rpb2_2_sf"/>
</dbReference>
<evidence type="ECO:0000256" key="13">
    <source>
        <dbReference type="SAM" id="MobiDB-lite"/>
    </source>
</evidence>
<dbReference type="EMBL" id="CP151502">
    <property type="protein sequence ID" value="WZN60116.1"/>
    <property type="molecule type" value="Genomic_DNA"/>
</dbReference>
<comment type="similarity">
    <text evidence="3 11">Belongs to the RNA polymerase beta chain family.</text>
</comment>
<dbReference type="Pfam" id="PF04563">
    <property type="entry name" value="RNA_pol_Rpb2_1"/>
    <property type="match status" value="1"/>
</dbReference>
<dbReference type="Gene3D" id="3.90.1800.10">
    <property type="entry name" value="RNA polymerase alpha subunit dimerisation domain"/>
    <property type="match status" value="1"/>
</dbReference>
<protein>
    <recommendedName>
        <fullName evidence="12">DNA-directed RNA polymerase subunit beta</fullName>
        <ecNumber evidence="12">2.7.7.6</ecNumber>
    </recommendedName>
</protein>
<sequence length="1251" mass="140421">MNDARAEGKVSWKPEWWGKALPPPERIQRLADPHIESFDWLLGEGLHRVVEGLDRAEYEDDANGRRVSFWLEAPEVRAPLSSSSGAARSGALSQRVELREFPRDCRVGGSTYGGDMFIDVVVQVDDGQPQRFRQYLGRMPIMVKSKLCHLRDLTQKSLIKTGEEPYEFGGYFVCNGNERLVRLILMQRRNYVMAIRRGAFKKRGSNYTDYGVFMRCCRRDMSAVTVRLFYLESGEVNLAFAVNREEFLVPVGVILKAFWDASDRTLYESVCSAAVAGTEFFYSARAELLLRKLQDHGLKTSRDCMEHLGKNFRTVVDAPKAWSNVKAGEELLRRHLFVHCADNNEKAQVLVFMIQKLFAFVCGTCQEDNPDALAHHEVLLPGHIMAMVIRDQFETFLRSMKESVANDVKYQPDRVDYHDEKYFQKKMDKYLTNKVGGKIEYFLNTGNLSSKSIEISQSSGFTIVAEKLNYFRYISHFRAVHRGAYYATLQTTKVRKLLPESWGFMCPVHTPDGAPCGLLNHLAAKCKITTLEPEDEVAYFNSVLRMLVGYGLNAQTAEAVRVPPISRYTPVLLDGRLVGHVRNENALGFVSEVRRWKCSRRVKAEEEEEEEERRTETAGSGLNAMLEIAYIPYRKGEKYPGVYAFTSSARMMREVHLLEERPRKGEKGAPERFVLGSEMIGSLEQTFLNVHCPDKYVPLTERGVDFDALDPKYTHCETSPAAMLSIVASLTPWSDFNQSPRNMYQCQMAKQTMGTPLLSYPYRFDNKLYRLNSPQTPITQTNAYSDYEIDEYASGTNAIIAVLSYTGYDMEDAMIINKSSMERGFAHGTMYKSKVVEVDRKTASFGVERSRRADHSRRKPPRNGFGDQFPRMVPNGGLDEGGSGEGSAQSSGGRLEPGEYKDMDRIDADGLPHVGATIWPGNNQYSVINKSNGRSQNNILKGEEVAVVDQVAVIGGGAKGMDKVNLKLRFNRNPVIGDKFASRHGQKGILSYLYRDIDMPWCETTGIRPDIIFNPHGFPSRMTIGMILESLASKAGALRGEFKDATPFATARGSTTDLIKSFGDELLGCGFHRNGTEKLVSGITGEEMEAEIYIGIVYYQRLRHMVSDKFQVRSTGPINAQTKQPIKGRKVGGGIRFGEMERDALIAHGCSYLTYDRLHLSSDYFVGDVCCKCGQLITTTRKPIVSTSMGGHGGGGDGKEMYSCLLCGEGSDIKKLTLPYVFKFLVTELASVNIKCVLDVDRYGSRGGVKH</sequence>
<dbReference type="GO" id="GO:0032549">
    <property type="term" value="F:ribonucleoside binding"/>
    <property type="evidence" value="ECO:0007669"/>
    <property type="project" value="InterPro"/>
</dbReference>
<dbReference type="PROSITE" id="PS01166">
    <property type="entry name" value="RNA_POL_BETA"/>
    <property type="match status" value="1"/>
</dbReference>
<name>A0AAX4P238_9CHLO</name>